<feature type="transmembrane region" description="Helical" evidence="9">
    <location>
        <begin position="15"/>
        <end position="36"/>
    </location>
</feature>
<keyword evidence="5 9" id="KW-0812">Transmembrane</keyword>
<gene>
    <name evidence="11" type="ORF">OOZ53_25645</name>
</gene>
<evidence type="ECO:0000313" key="11">
    <source>
        <dbReference type="EMBL" id="MDA4848762.1"/>
    </source>
</evidence>
<dbReference type="PANTHER" id="PTHR35011:SF10">
    <property type="entry name" value="TRAP TRANSPORTER SMALL PERMEASE PROTEIN"/>
    <property type="match status" value="1"/>
</dbReference>
<keyword evidence="6 9" id="KW-1133">Transmembrane helix</keyword>
<dbReference type="PANTHER" id="PTHR35011">
    <property type="entry name" value="2,3-DIKETO-L-GULONATE TRAP TRANSPORTER SMALL PERMEASE PROTEIN YIAM"/>
    <property type="match status" value="1"/>
</dbReference>
<feature type="transmembrane region" description="Helical" evidence="9">
    <location>
        <begin position="48"/>
        <end position="67"/>
    </location>
</feature>
<keyword evidence="12" id="KW-1185">Reference proteome</keyword>
<keyword evidence="3" id="KW-1003">Cell membrane</keyword>
<comment type="caution">
    <text evidence="11">The sequence shown here is derived from an EMBL/GenBank/DDBJ whole genome shotgun (WGS) entry which is preliminary data.</text>
</comment>
<evidence type="ECO:0000256" key="7">
    <source>
        <dbReference type="ARBA" id="ARBA00023136"/>
    </source>
</evidence>
<comment type="function">
    <text evidence="9">Part of the tripartite ATP-independent periplasmic (TRAP) transport system.</text>
</comment>
<evidence type="ECO:0000256" key="1">
    <source>
        <dbReference type="ARBA" id="ARBA00004429"/>
    </source>
</evidence>
<dbReference type="Proteomes" id="UP001148313">
    <property type="component" value="Unassembled WGS sequence"/>
</dbReference>
<keyword evidence="2 9" id="KW-0813">Transport</keyword>
<evidence type="ECO:0000256" key="6">
    <source>
        <dbReference type="ARBA" id="ARBA00022989"/>
    </source>
</evidence>
<comment type="similarity">
    <text evidence="8 9">Belongs to the TRAP transporter small permease family.</text>
</comment>
<keyword evidence="4 9" id="KW-0997">Cell inner membrane</keyword>
<comment type="subcellular location">
    <subcellularLocation>
        <location evidence="1 9">Cell inner membrane</location>
        <topology evidence="1 9">Multi-pass membrane protein</topology>
    </subcellularLocation>
</comment>
<evidence type="ECO:0000256" key="8">
    <source>
        <dbReference type="ARBA" id="ARBA00038436"/>
    </source>
</evidence>
<evidence type="ECO:0000256" key="3">
    <source>
        <dbReference type="ARBA" id="ARBA00022475"/>
    </source>
</evidence>
<sequence length="173" mass="18992">MNSVLARIYKVHDGLTRAAAVLAAIGLICIVASYVYEVVTRYFFNAPTAWVSDFVSYALCASIFLALPKVTMDKGHVAVTILVEVVPEALADAMHTCINLIGFCCLGFAAYVSLQENIRQYSKGIETLAIVPVPQWWISSFITFGLALSSIYFLRYAPASQRVRGDVMTERPG</sequence>
<evidence type="ECO:0000256" key="5">
    <source>
        <dbReference type="ARBA" id="ARBA00022692"/>
    </source>
</evidence>
<dbReference type="InterPro" id="IPR007387">
    <property type="entry name" value="TRAP_DctQ"/>
</dbReference>
<feature type="transmembrane region" description="Helical" evidence="9">
    <location>
        <begin position="134"/>
        <end position="154"/>
    </location>
</feature>
<comment type="subunit">
    <text evidence="9">The complex comprises the extracytoplasmic solute receptor protein and the two transmembrane proteins.</text>
</comment>
<proteinExistence type="inferred from homology"/>
<protein>
    <recommendedName>
        <fullName evidence="9">TRAP transporter small permease protein</fullName>
    </recommendedName>
</protein>
<organism evidence="11 12">
    <name type="scientific">Hoeflea poritis</name>
    <dbReference type="NCBI Taxonomy" id="2993659"/>
    <lineage>
        <taxon>Bacteria</taxon>
        <taxon>Pseudomonadati</taxon>
        <taxon>Pseudomonadota</taxon>
        <taxon>Alphaproteobacteria</taxon>
        <taxon>Hyphomicrobiales</taxon>
        <taxon>Rhizobiaceae</taxon>
        <taxon>Hoeflea</taxon>
    </lineage>
</organism>
<feature type="domain" description="Tripartite ATP-independent periplasmic transporters DctQ component" evidence="10">
    <location>
        <begin position="30"/>
        <end position="154"/>
    </location>
</feature>
<evidence type="ECO:0000256" key="2">
    <source>
        <dbReference type="ARBA" id="ARBA00022448"/>
    </source>
</evidence>
<accession>A0ABT4VVL4</accession>
<feature type="transmembrane region" description="Helical" evidence="9">
    <location>
        <begin position="97"/>
        <end position="114"/>
    </location>
</feature>
<dbReference type="Pfam" id="PF04290">
    <property type="entry name" value="DctQ"/>
    <property type="match status" value="1"/>
</dbReference>
<evidence type="ECO:0000259" key="10">
    <source>
        <dbReference type="Pfam" id="PF04290"/>
    </source>
</evidence>
<evidence type="ECO:0000313" key="12">
    <source>
        <dbReference type="Proteomes" id="UP001148313"/>
    </source>
</evidence>
<evidence type="ECO:0000256" key="9">
    <source>
        <dbReference type="RuleBase" id="RU369079"/>
    </source>
</evidence>
<evidence type="ECO:0000256" key="4">
    <source>
        <dbReference type="ARBA" id="ARBA00022519"/>
    </source>
</evidence>
<reference evidence="11" key="1">
    <citation type="submission" date="2022-11" db="EMBL/GenBank/DDBJ databases">
        <title>Hoeflea poritis sp. nov., isolated from scleractinian coral Porites lutea.</title>
        <authorList>
            <person name="Zhang G."/>
            <person name="Wei Q."/>
            <person name="Cai L."/>
        </authorList>
    </citation>
    <scope>NUCLEOTIDE SEQUENCE</scope>
    <source>
        <strain evidence="11">E7-10</strain>
    </source>
</reference>
<dbReference type="EMBL" id="JAPJZH010000031">
    <property type="protein sequence ID" value="MDA4848762.1"/>
    <property type="molecule type" value="Genomic_DNA"/>
</dbReference>
<keyword evidence="7 9" id="KW-0472">Membrane</keyword>
<dbReference type="RefSeq" id="WP_271092638.1">
    <property type="nucleotide sequence ID" value="NZ_JAPJZH010000031.1"/>
</dbReference>
<name>A0ABT4VVL4_9HYPH</name>
<dbReference type="InterPro" id="IPR055348">
    <property type="entry name" value="DctQ"/>
</dbReference>